<evidence type="ECO:0000313" key="4">
    <source>
        <dbReference type="Proteomes" id="UP000327118"/>
    </source>
</evidence>
<keyword evidence="1" id="KW-0732">Signal</keyword>
<organism evidence="3 4">
    <name type="scientific">Aspergillus coremiiformis</name>
    <dbReference type="NCBI Taxonomy" id="138285"/>
    <lineage>
        <taxon>Eukaryota</taxon>
        <taxon>Fungi</taxon>
        <taxon>Dikarya</taxon>
        <taxon>Ascomycota</taxon>
        <taxon>Pezizomycotina</taxon>
        <taxon>Eurotiomycetes</taxon>
        <taxon>Eurotiomycetidae</taxon>
        <taxon>Eurotiales</taxon>
        <taxon>Aspergillaceae</taxon>
        <taxon>Aspergillus</taxon>
        <taxon>Aspergillus subgen. Circumdati</taxon>
    </lineage>
</organism>
<feature type="domain" description="4Fe-4S ferredoxin-type" evidence="2">
    <location>
        <begin position="25"/>
        <end position="55"/>
    </location>
</feature>
<evidence type="ECO:0000259" key="2">
    <source>
        <dbReference type="PROSITE" id="PS51379"/>
    </source>
</evidence>
<dbReference type="AlphaFoldDB" id="A0A5N6Z775"/>
<accession>A0A5N6Z775</accession>
<feature type="signal peptide" evidence="1">
    <location>
        <begin position="1"/>
        <end position="20"/>
    </location>
</feature>
<dbReference type="PROSITE" id="PS51379">
    <property type="entry name" value="4FE4S_FER_2"/>
    <property type="match status" value="1"/>
</dbReference>
<dbReference type="InterPro" id="IPR017896">
    <property type="entry name" value="4Fe4S_Fe-S-bd"/>
</dbReference>
<dbReference type="EMBL" id="ML739096">
    <property type="protein sequence ID" value="KAE8353514.1"/>
    <property type="molecule type" value="Genomic_DNA"/>
</dbReference>
<gene>
    <name evidence="3" type="ORF">BDV28DRAFT_148014</name>
</gene>
<reference evidence="4" key="1">
    <citation type="submission" date="2019-04" db="EMBL/GenBank/DDBJ databases">
        <title>Friends and foes A comparative genomics studyof 23 Aspergillus species from section Flavi.</title>
        <authorList>
            <consortium name="DOE Joint Genome Institute"/>
            <person name="Kjaerbolling I."/>
            <person name="Vesth T."/>
            <person name="Frisvad J.C."/>
            <person name="Nybo J.L."/>
            <person name="Theobald S."/>
            <person name="Kildgaard S."/>
            <person name="Isbrandt T."/>
            <person name="Kuo A."/>
            <person name="Sato A."/>
            <person name="Lyhne E.K."/>
            <person name="Kogle M.E."/>
            <person name="Wiebenga A."/>
            <person name="Kun R.S."/>
            <person name="Lubbers R.J."/>
            <person name="Makela M.R."/>
            <person name="Barry K."/>
            <person name="Chovatia M."/>
            <person name="Clum A."/>
            <person name="Daum C."/>
            <person name="Haridas S."/>
            <person name="He G."/>
            <person name="LaButti K."/>
            <person name="Lipzen A."/>
            <person name="Mondo S."/>
            <person name="Riley R."/>
            <person name="Salamov A."/>
            <person name="Simmons B.A."/>
            <person name="Magnuson J.K."/>
            <person name="Henrissat B."/>
            <person name="Mortensen U.H."/>
            <person name="Larsen T.O."/>
            <person name="Devries R.P."/>
            <person name="Grigoriev I.V."/>
            <person name="Machida M."/>
            <person name="Baker S.E."/>
            <person name="Andersen M.R."/>
        </authorList>
    </citation>
    <scope>NUCLEOTIDE SEQUENCE [LARGE SCALE GENOMIC DNA]</scope>
    <source>
        <strain evidence="4">CBS 553.77</strain>
    </source>
</reference>
<protein>
    <recommendedName>
        <fullName evidence="2">4Fe-4S ferredoxin-type domain-containing protein</fullName>
    </recommendedName>
</protein>
<proteinExistence type="predicted"/>
<name>A0A5N6Z775_9EURO</name>
<feature type="chain" id="PRO_5024854424" description="4Fe-4S ferredoxin-type domain-containing protein" evidence="1">
    <location>
        <begin position="21"/>
        <end position="72"/>
    </location>
</feature>
<evidence type="ECO:0000256" key="1">
    <source>
        <dbReference type="SAM" id="SignalP"/>
    </source>
</evidence>
<dbReference type="Proteomes" id="UP000327118">
    <property type="component" value="Unassembled WGS sequence"/>
</dbReference>
<sequence length="72" mass="7988">MIVSKLALATIAIYASTGLALPFTNSTQINHRSCWFACLVCEPVCPTGWHQEKLNDVKYPGSCWSIVRSVFL</sequence>
<evidence type="ECO:0000313" key="3">
    <source>
        <dbReference type="EMBL" id="KAE8353514.1"/>
    </source>
</evidence>
<keyword evidence="4" id="KW-1185">Reference proteome</keyword>